<organism evidence="1 2">
    <name type="scientific">Candidatus Thiothrix phosphatis</name>
    <dbReference type="NCBI Taxonomy" id="3112415"/>
    <lineage>
        <taxon>Bacteria</taxon>
        <taxon>Pseudomonadati</taxon>
        <taxon>Pseudomonadota</taxon>
        <taxon>Gammaproteobacteria</taxon>
        <taxon>Thiotrichales</taxon>
        <taxon>Thiotrichaceae</taxon>
        <taxon>Thiothrix</taxon>
    </lineage>
</organism>
<protein>
    <submittedName>
        <fullName evidence="1">BrnA antitoxin family protein</fullName>
    </submittedName>
</protein>
<sequence length="69" mass="8176">MRESYDFTNSVPNPYAKRMKQQITIRIDQDTVDYFKGMAEDKGIPYQSLINLYLRDCAITHKQLDLTWS</sequence>
<dbReference type="InterPro" id="IPR025528">
    <property type="entry name" value="BrnA_antitoxin"/>
</dbReference>
<keyword evidence="2" id="KW-1185">Reference proteome</keyword>
<dbReference type="Proteomes" id="UP001308005">
    <property type="component" value="Unassembled WGS sequence"/>
</dbReference>
<dbReference type="Pfam" id="PF14384">
    <property type="entry name" value="BrnA_antitoxin"/>
    <property type="match status" value="1"/>
</dbReference>
<accession>A0ABU6CVI8</accession>
<proteinExistence type="predicted"/>
<dbReference type="EMBL" id="JAYMYJ010000066">
    <property type="protein sequence ID" value="MEB4590810.1"/>
    <property type="molecule type" value="Genomic_DNA"/>
</dbReference>
<name>A0ABU6CVI8_9GAMM</name>
<reference evidence="2" key="1">
    <citation type="submission" date="2023-07" db="EMBL/GenBank/DDBJ databases">
        <title>The carbon used by Thiothrix.</title>
        <authorList>
            <person name="Chen L."/>
        </authorList>
    </citation>
    <scope>NUCLEOTIDE SEQUENCE [LARGE SCALE GENOMIC DNA]</scope>
</reference>
<comment type="caution">
    <text evidence="1">The sequence shown here is derived from an EMBL/GenBank/DDBJ whole genome shotgun (WGS) entry which is preliminary data.</text>
</comment>
<evidence type="ECO:0000313" key="1">
    <source>
        <dbReference type="EMBL" id="MEB4590810.1"/>
    </source>
</evidence>
<evidence type="ECO:0000313" key="2">
    <source>
        <dbReference type="Proteomes" id="UP001308005"/>
    </source>
</evidence>
<gene>
    <name evidence="1" type="ORF">VSS37_07455</name>
</gene>